<evidence type="ECO:0000313" key="3">
    <source>
        <dbReference type="EMBL" id="PWB08373.1"/>
    </source>
</evidence>
<feature type="compositionally biased region" description="Polar residues" evidence="1">
    <location>
        <begin position="254"/>
        <end position="267"/>
    </location>
</feature>
<reference evidence="4" key="1">
    <citation type="submission" date="2018-02" db="EMBL/GenBank/DDBJ databases">
        <authorList>
            <person name="Clavel T."/>
            <person name="Strowig T."/>
        </authorList>
    </citation>
    <scope>NUCLEOTIDE SEQUENCE [LARGE SCALE GENOMIC DNA]</scope>
    <source>
        <strain evidence="4">DSM 100764</strain>
    </source>
</reference>
<feature type="region of interest" description="Disordered" evidence="1">
    <location>
        <begin position="254"/>
        <end position="306"/>
    </location>
</feature>
<keyword evidence="4" id="KW-1185">Reference proteome</keyword>
<protein>
    <submittedName>
        <fullName evidence="3">Microcystin-dependent protein</fullName>
    </submittedName>
</protein>
<evidence type="ECO:0000313" key="4">
    <source>
        <dbReference type="Proteomes" id="UP000244925"/>
    </source>
</evidence>
<dbReference type="Gene3D" id="3.90.1340.10">
    <property type="entry name" value="Phage tail collar domain"/>
    <property type="match status" value="1"/>
</dbReference>
<dbReference type="InterPro" id="IPR037053">
    <property type="entry name" value="Phage_tail_collar_dom_sf"/>
</dbReference>
<dbReference type="InterPro" id="IPR011083">
    <property type="entry name" value="Phage_tail_collar_dom"/>
</dbReference>
<dbReference type="EMBL" id="PUBV01000006">
    <property type="protein sequence ID" value="PWB08373.1"/>
    <property type="molecule type" value="Genomic_DNA"/>
</dbReference>
<dbReference type="Pfam" id="PF07484">
    <property type="entry name" value="Collar"/>
    <property type="match status" value="1"/>
</dbReference>
<feature type="domain" description="Phage tail collar" evidence="2">
    <location>
        <begin position="158"/>
        <end position="224"/>
    </location>
</feature>
<evidence type="ECO:0000256" key="1">
    <source>
        <dbReference type="SAM" id="MobiDB-lite"/>
    </source>
</evidence>
<name>A0A2V1IWQ1_9BACT</name>
<dbReference type="Proteomes" id="UP000244925">
    <property type="component" value="Unassembled WGS sequence"/>
</dbReference>
<dbReference type="CDD" id="cd22641">
    <property type="entry name" value="C24-like"/>
    <property type="match status" value="1"/>
</dbReference>
<dbReference type="AlphaFoldDB" id="A0A2V1IWQ1"/>
<gene>
    <name evidence="3" type="ORF">C5O25_04165</name>
</gene>
<dbReference type="SUPFAM" id="SSF88874">
    <property type="entry name" value="Receptor-binding domain of short tail fibre protein gp12"/>
    <property type="match status" value="1"/>
</dbReference>
<proteinExistence type="predicted"/>
<organism evidence="3 4">
    <name type="scientific">Paramuribaculum intestinale</name>
    <dbReference type="NCBI Taxonomy" id="2094151"/>
    <lineage>
        <taxon>Bacteria</taxon>
        <taxon>Pseudomonadati</taxon>
        <taxon>Bacteroidota</taxon>
        <taxon>Bacteroidia</taxon>
        <taxon>Bacteroidales</taxon>
        <taxon>Muribaculaceae</taxon>
        <taxon>Paramuribaculum</taxon>
    </lineage>
</organism>
<accession>A0A2V1IWQ1</accession>
<comment type="caution">
    <text evidence="3">The sequence shown here is derived from an EMBL/GenBank/DDBJ whole genome shotgun (WGS) entry which is preliminary data.</text>
</comment>
<dbReference type="RefSeq" id="WP_107035476.1">
    <property type="nucleotide sequence ID" value="NZ_PUBV01000006.1"/>
</dbReference>
<evidence type="ECO:0000259" key="2">
    <source>
        <dbReference type="Pfam" id="PF07484"/>
    </source>
</evidence>
<sequence length="319" mass="35064">METIGNFLTQPNKDFPLDCDTLDMLQAGTALVAALGNIAGDKLILTGCELTNNDTQRAAGYVFVKTRDYPHGEVLRWEGGNISGGMYVKLEDVSVNAQGFEYPKAYTRRTLAAGVGSENFKWADFKKPKTSAELEKLIADLAKQQSDAAAKSVSEPLGIVKMWAGVKVPENYALCDGAMLKTSEYPELYKALGTAFNAGVNYNGTRYTTQSGFFRLPDLRGRFIVGYNDLDDEYKKYGNAGGEKKHALTINEMPSHTHPQNLWQEDSGTWKGGGRNSSPNSTSKHDRTVQFGKTDATGGGAQHENRPPYYTLAYIMKVR</sequence>